<dbReference type="GO" id="GO:0003735">
    <property type="term" value="F:structural constituent of ribosome"/>
    <property type="evidence" value="ECO:0007669"/>
    <property type="project" value="InterPro"/>
</dbReference>
<sequence>VIIKMAQNYHKILADIAKAVTLRQVREKMKPNVKPTSLLIGRVVENLKKPNITKVRVMNWELDAYIMKYFTEKEDFWVFDKNEECSQGDIVLIEELKKQVQPRVRYELKEIVFKVGRAIDPVTGRPCRGTEFLDDYHDSSIIEKYEEAKSTGMIDSMDDETLKSVTGSSKQ</sequence>
<dbReference type="Proteomes" id="UP000749559">
    <property type="component" value="Unassembled WGS sequence"/>
</dbReference>
<dbReference type="PANTHER" id="PTHR24088:SF0">
    <property type="entry name" value="SMALL RIBOSOMAL SUBUNIT PROTEIN US17M"/>
    <property type="match status" value="1"/>
</dbReference>
<dbReference type="EMBL" id="CAIIXF020000003">
    <property type="protein sequence ID" value="CAH1780513.1"/>
    <property type="molecule type" value="Genomic_DNA"/>
</dbReference>
<evidence type="ECO:0000256" key="2">
    <source>
        <dbReference type="ARBA" id="ARBA00022980"/>
    </source>
</evidence>
<reference evidence="4" key="1">
    <citation type="submission" date="2022-03" db="EMBL/GenBank/DDBJ databases">
        <authorList>
            <person name="Martin C."/>
        </authorList>
    </citation>
    <scope>NUCLEOTIDE SEQUENCE</scope>
</reference>
<accession>A0A8J1URY0</accession>
<dbReference type="GO" id="GO:0032543">
    <property type="term" value="P:mitochondrial translation"/>
    <property type="evidence" value="ECO:0007669"/>
    <property type="project" value="TreeGrafter"/>
</dbReference>
<dbReference type="GO" id="GO:0005763">
    <property type="term" value="C:mitochondrial small ribosomal subunit"/>
    <property type="evidence" value="ECO:0007669"/>
    <property type="project" value="InterPro"/>
</dbReference>
<keyword evidence="3" id="KW-0687">Ribonucleoprotein</keyword>
<evidence type="ECO:0000256" key="1">
    <source>
        <dbReference type="ARBA" id="ARBA00010254"/>
    </source>
</evidence>
<gene>
    <name evidence="4" type="ORF">OFUS_LOCUS7201</name>
</gene>
<organism evidence="4 5">
    <name type="scientific">Owenia fusiformis</name>
    <name type="common">Polychaete worm</name>
    <dbReference type="NCBI Taxonomy" id="6347"/>
    <lineage>
        <taxon>Eukaryota</taxon>
        <taxon>Metazoa</taxon>
        <taxon>Spiralia</taxon>
        <taxon>Lophotrochozoa</taxon>
        <taxon>Annelida</taxon>
        <taxon>Polychaeta</taxon>
        <taxon>Sedentaria</taxon>
        <taxon>Canalipalpata</taxon>
        <taxon>Sabellida</taxon>
        <taxon>Oweniida</taxon>
        <taxon>Oweniidae</taxon>
        <taxon>Owenia</taxon>
    </lineage>
</organism>
<dbReference type="Pfam" id="PF00366">
    <property type="entry name" value="Ribosomal_S17"/>
    <property type="match status" value="1"/>
</dbReference>
<keyword evidence="2" id="KW-0689">Ribosomal protein</keyword>
<keyword evidence="5" id="KW-1185">Reference proteome</keyword>
<dbReference type="InterPro" id="IPR012340">
    <property type="entry name" value="NA-bd_OB-fold"/>
</dbReference>
<proteinExistence type="inferred from homology"/>
<dbReference type="InterPro" id="IPR000266">
    <property type="entry name" value="Ribosomal_uS17"/>
</dbReference>
<dbReference type="InterPro" id="IPR039193">
    <property type="entry name" value="Ribosomal_uS17m_metazoa"/>
</dbReference>
<dbReference type="AlphaFoldDB" id="A0A8J1URY0"/>
<evidence type="ECO:0000313" key="4">
    <source>
        <dbReference type="EMBL" id="CAH1780513.1"/>
    </source>
</evidence>
<dbReference type="SUPFAM" id="SSF50249">
    <property type="entry name" value="Nucleic acid-binding proteins"/>
    <property type="match status" value="1"/>
</dbReference>
<dbReference type="Gene3D" id="2.40.50.140">
    <property type="entry name" value="Nucleic acid-binding proteins"/>
    <property type="match status" value="1"/>
</dbReference>
<name>A0A8J1URY0_OWEFU</name>
<comment type="caution">
    <text evidence="4">The sequence shown here is derived from an EMBL/GenBank/DDBJ whole genome shotgun (WGS) entry which is preliminary data.</text>
</comment>
<evidence type="ECO:0000313" key="5">
    <source>
        <dbReference type="Proteomes" id="UP000749559"/>
    </source>
</evidence>
<evidence type="ECO:0000256" key="3">
    <source>
        <dbReference type="ARBA" id="ARBA00023274"/>
    </source>
</evidence>
<dbReference type="OrthoDB" id="274752at2759"/>
<feature type="non-terminal residue" evidence="4">
    <location>
        <position position="171"/>
    </location>
</feature>
<dbReference type="PANTHER" id="PTHR24088">
    <property type="entry name" value="28S RIBOSOMAL PROTEIN S17, MITOCHONDRIAL"/>
    <property type="match status" value="1"/>
</dbReference>
<protein>
    <submittedName>
        <fullName evidence="4">Uncharacterized protein</fullName>
    </submittedName>
</protein>
<comment type="similarity">
    <text evidence="1">Belongs to the universal ribosomal protein uS17 family.</text>
</comment>